<evidence type="ECO:0000256" key="1">
    <source>
        <dbReference type="SAM" id="SignalP"/>
    </source>
</evidence>
<gene>
    <name evidence="2" type="ORF">FHS57_001615</name>
</gene>
<comment type="caution">
    <text evidence="2">The sequence shown here is derived from an EMBL/GenBank/DDBJ whole genome shotgun (WGS) entry which is preliminary data.</text>
</comment>
<proteinExistence type="predicted"/>
<dbReference type="EMBL" id="JACIBY010000003">
    <property type="protein sequence ID" value="MBB3837618.1"/>
    <property type="molecule type" value="Genomic_DNA"/>
</dbReference>
<dbReference type="Proteomes" id="UP000541352">
    <property type="component" value="Unassembled WGS sequence"/>
</dbReference>
<feature type="signal peptide" evidence="1">
    <location>
        <begin position="1"/>
        <end position="19"/>
    </location>
</feature>
<dbReference type="AlphaFoldDB" id="A0A7W5ZHY6"/>
<protein>
    <recommendedName>
        <fullName evidence="4">Pentapeptide repeat-containing protein</fullName>
    </recommendedName>
</protein>
<organism evidence="2 3">
    <name type="scientific">Runella defluvii</name>
    <dbReference type="NCBI Taxonomy" id="370973"/>
    <lineage>
        <taxon>Bacteria</taxon>
        <taxon>Pseudomonadati</taxon>
        <taxon>Bacteroidota</taxon>
        <taxon>Cytophagia</taxon>
        <taxon>Cytophagales</taxon>
        <taxon>Spirosomataceae</taxon>
        <taxon>Runella</taxon>
    </lineage>
</organism>
<evidence type="ECO:0000313" key="2">
    <source>
        <dbReference type="EMBL" id="MBB3837618.1"/>
    </source>
</evidence>
<reference evidence="2 3" key="1">
    <citation type="submission" date="2020-08" db="EMBL/GenBank/DDBJ databases">
        <title>Genomic Encyclopedia of Type Strains, Phase IV (KMG-IV): sequencing the most valuable type-strain genomes for metagenomic binning, comparative biology and taxonomic classification.</title>
        <authorList>
            <person name="Goeker M."/>
        </authorList>
    </citation>
    <scope>NUCLEOTIDE SEQUENCE [LARGE SCALE GENOMIC DNA]</scope>
    <source>
        <strain evidence="2 3">DSM 17976</strain>
    </source>
</reference>
<dbReference type="Gene3D" id="2.160.20.80">
    <property type="entry name" value="E3 ubiquitin-protein ligase SopA"/>
    <property type="match status" value="1"/>
</dbReference>
<evidence type="ECO:0008006" key="4">
    <source>
        <dbReference type="Google" id="ProtNLM"/>
    </source>
</evidence>
<sequence>MKRLSIFVFAICVSFVSFAQKEVSAKSIFEAIDKKQQIQYDGVVVIGTLDLTELSNKKRKNNKASWDEYKSTVEVPVVFRNCTFKGDVIAYKNLSKDGKRKSIAGFNIELGESSTTYSTDFTENVVFENCTFEGDSEFKYSNFARVANFSGTKFSQQANFKYAHFKGEASFSGNLFSEYANFKYADFDDQVYFKNARFRDYADFKYAHFHDGVSFKSGRFQRHADFKYTSFSNDTDFQSTDFEGSNDFKYSNGKRYVSR</sequence>
<feature type="chain" id="PRO_5030550718" description="Pentapeptide repeat-containing protein" evidence="1">
    <location>
        <begin position="20"/>
        <end position="259"/>
    </location>
</feature>
<name>A0A7W5ZHY6_9BACT</name>
<dbReference type="InterPro" id="IPR001646">
    <property type="entry name" value="5peptide_repeat"/>
</dbReference>
<keyword evidence="1" id="KW-0732">Signal</keyword>
<keyword evidence="3" id="KW-1185">Reference proteome</keyword>
<evidence type="ECO:0000313" key="3">
    <source>
        <dbReference type="Proteomes" id="UP000541352"/>
    </source>
</evidence>
<dbReference type="RefSeq" id="WP_183972332.1">
    <property type="nucleotide sequence ID" value="NZ_JACIBY010000003.1"/>
</dbReference>
<accession>A0A7W5ZHY6</accession>
<dbReference type="Pfam" id="PF13576">
    <property type="entry name" value="Pentapeptide_3"/>
    <property type="match status" value="2"/>
</dbReference>